<dbReference type="Proteomes" id="UP001154282">
    <property type="component" value="Unassembled WGS sequence"/>
</dbReference>
<protein>
    <submittedName>
        <fullName evidence="3">Uncharacterized protein</fullName>
    </submittedName>
</protein>
<keyword evidence="2" id="KW-1133">Transmembrane helix</keyword>
<dbReference type="EMBL" id="CAMGYJ010000004">
    <property type="protein sequence ID" value="CAI0400162.1"/>
    <property type="molecule type" value="Genomic_DNA"/>
</dbReference>
<evidence type="ECO:0000256" key="2">
    <source>
        <dbReference type="SAM" id="Phobius"/>
    </source>
</evidence>
<comment type="caution">
    <text evidence="3">The sequence shown here is derived from an EMBL/GenBank/DDBJ whole genome shotgun (WGS) entry which is preliminary data.</text>
</comment>
<keyword evidence="2" id="KW-0812">Transmembrane</keyword>
<evidence type="ECO:0000256" key="1">
    <source>
        <dbReference type="SAM" id="MobiDB-lite"/>
    </source>
</evidence>
<dbReference type="AlphaFoldDB" id="A0AAV0ITS5"/>
<feature type="region of interest" description="Disordered" evidence="1">
    <location>
        <begin position="1"/>
        <end position="31"/>
    </location>
</feature>
<organism evidence="3 4">
    <name type="scientific">Linum tenue</name>
    <dbReference type="NCBI Taxonomy" id="586396"/>
    <lineage>
        <taxon>Eukaryota</taxon>
        <taxon>Viridiplantae</taxon>
        <taxon>Streptophyta</taxon>
        <taxon>Embryophyta</taxon>
        <taxon>Tracheophyta</taxon>
        <taxon>Spermatophyta</taxon>
        <taxon>Magnoliopsida</taxon>
        <taxon>eudicotyledons</taxon>
        <taxon>Gunneridae</taxon>
        <taxon>Pentapetalae</taxon>
        <taxon>rosids</taxon>
        <taxon>fabids</taxon>
        <taxon>Malpighiales</taxon>
        <taxon>Linaceae</taxon>
        <taxon>Linum</taxon>
    </lineage>
</organism>
<evidence type="ECO:0000313" key="3">
    <source>
        <dbReference type="EMBL" id="CAI0400162.1"/>
    </source>
</evidence>
<feature type="compositionally biased region" description="Basic residues" evidence="1">
    <location>
        <begin position="1"/>
        <end position="14"/>
    </location>
</feature>
<reference evidence="3" key="1">
    <citation type="submission" date="2022-08" db="EMBL/GenBank/DDBJ databases">
        <authorList>
            <person name="Gutierrez-Valencia J."/>
        </authorList>
    </citation>
    <scope>NUCLEOTIDE SEQUENCE</scope>
</reference>
<name>A0AAV0ITS5_9ROSI</name>
<keyword evidence="4" id="KW-1185">Reference proteome</keyword>
<sequence>MAGRRFQGRRRTNAKGHSLPEDMRGHRSQGFDVDCPPSSEYGCIYRREHYHPTDRTFDKKVERAVKFVVDTYNQQKASRSLILSGMIIVMFIFTKQWYPMNVGGPSPFIKLISSGRVTQLAEMRICYHPIPPTKKVQG</sequence>
<proteinExistence type="predicted"/>
<accession>A0AAV0ITS5</accession>
<evidence type="ECO:0000313" key="4">
    <source>
        <dbReference type="Proteomes" id="UP001154282"/>
    </source>
</evidence>
<feature type="transmembrane region" description="Helical" evidence="2">
    <location>
        <begin position="81"/>
        <end position="98"/>
    </location>
</feature>
<gene>
    <name evidence="3" type="ORF">LITE_LOCUS10633</name>
</gene>
<keyword evidence="2" id="KW-0472">Membrane</keyword>